<reference evidence="3" key="1">
    <citation type="submission" date="2020-11" db="EMBL/GenBank/DDBJ databases">
        <authorList>
            <person name="Tran Van P."/>
        </authorList>
    </citation>
    <scope>NUCLEOTIDE SEQUENCE</scope>
</reference>
<feature type="region of interest" description="Disordered" evidence="1">
    <location>
        <begin position="155"/>
        <end position="175"/>
    </location>
</feature>
<evidence type="ECO:0000256" key="1">
    <source>
        <dbReference type="SAM" id="MobiDB-lite"/>
    </source>
</evidence>
<evidence type="ECO:0000313" key="3">
    <source>
        <dbReference type="EMBL" id="CAD7411270.1"/>
    </source>
</evidence>
<dbReference type="AlphaFoldDB" id="A0A7R9DAP5"/>
<feature type="domain" description="MADF" evidence="2">
    <location>
        <begin position="53"/>
        <end position="142"/>
    </location>
</feature>
<dbReference type="EMBL" id="OD005251">
    <property type="protein sequence ID" value="CAD7411270.1"/>
    <property type="molecule type" value="Genomic_DNA"/>
</dbReference>
<sequence>MQYPAHSLTVTSGNIALLSGYRLQRFTDTGNTVSRRVGDVYVGYVILNMDDKKLIELVYLNEELYNLSNPKYLDCNLKEKIWTQIGEEMKHPGNLCKTRWSNIRDNYRKSLRRIATKPLQDSNKIKKYKYAGALTFLDAYFQVREPISSIATEDNIEEEEEESTTLQETGYSDIGTNNTVEVKNEVDEDCSECQETQKRSWPKNMAHTQKRKCQQPQTSASIPMNYLMEEENKTEPQVHSVDAFLAAIAQTLKTFTPYYLNVAKTKIFAIVQEYEMEIILEKNTPIRSFSSAPST</sequence>
<protein>
    <recommendedName>
        <fullName evidence="2">MADF domain-containing protein</fullName>
    </recommendedName>
</protein>
<dbReference type="Pfam" id="PF10545">
    <property type="entry name" value="MADF_DNA_bdg"/>
    <property type="match status" value="1"/>
</dbReference>
<dbReference type="InterPro" id="IPR039353">
    <property type="entry name" value="TF_Adf1"/>
</dbReference>
<dbReference type="SMART" id="SM00595">
    <property type="entry name" value="MADF"/>
    <property type="match status" value="1"/>
</dbReference>
<proteinExistence type="predicted"/>
<organism evidence="3">
    <name type="scientific">Timema poppense</name>
    <name type="common">Walking stick</name>
    <dbReference type="NCBI Taxonomy" id="170557"/>
    <lineage>
        <taxon>Eukaryota</taxon>
        <taxon>Metazoa</taxon>
        <taxon>Ecdysozoa</taxon>
        <taxon>Arthropoda</taxon>
        <taxon>Hexapoda</taxon>
        <taxon>Insecta</taxon>
        <taxon>Pterygota</taxon>
        <taxon>Neoptera</taxon>
        <taxon>Polyneoptera</taxon>
        <taxon>Phasmatodea</taxon>
        <taxon>Timematodea</taxon>
        <taxon>Timematoidea</taxon>
        <taxon>Timematidae</taxon>
        <taxon>Timema</taxon>
    </lineage>
</organism>
<name>A0A7R9DAP5_TIMPO</name>
<dbReference type="PANTHER" id="PTHR12243:SF67">
    <property type="entry name" value="COREPRESSOR OF PANGOLIN, ISOFORM A-RELATED"/>
    <property type="match status" value="1"/>
</dbReference>
<evidence type="ECO:0000259" key="2">
    <source>
        <dbReference type="PROSITE" id="PS51029"/>
    </source>
</evidence>
<gene>
    <name evidence="3" type="ORF">TPSB3V08_LOCUS7784</name>
</gene>
<dbReference type="PROSITE" id="PS51029">
    <property type="entry name" value="MADF"/>
    <property type="match status" value="1"/>
</dbReference>
<dbReference type="PANTHER" id="PTHR12243">
    <property type="entry name" value="MADF DOMAIN TRANSCRIPTION FACTOR"/>
    <property type="match status" value="1"/>
</dbReference>
<accession>A0A7R9DAP5</accession>
<dbReference type="InterPro" id="IPR006578">
    <property type="entry name" value="MADF-dom"/>
</dbReference>